<dbReference type="InterPro" id="IPR001179">
    <property type="entry name" value="PPIase_FKBP_dom"/>
</dbReference>
<dbReference type="PANTHER" id="PTHR43811:SF19">
    <property type="entry name" value="39 KDA FK506-BINDING NUCLEAR PROTEIN"/>
    <property type="match status" value="1"/>
</dbReference>
<dbReference type="GO" id="GO:0003755">
    <property type="term" value="F:peptidyl-prolyl cis-trans isomerase activity"/>
    <property type="evidence" value="ECO:0007669"/>
    <property type="project" value="UniProtKB-KW"/>
</dbReference>
<comment type="catalytic activity">
    <reaction evidence="1 5">
        <text>[protein]-peptidylproline (omega=180) = [protein]-peptidylproline (omega=0)</text>
        <dbReference type="Rhea" id="RHEA:16237"/>
        <dbReference type="Rhea" id="RHEA-COMP:10747"/>
        <dbReference type="Rhea" id="RHEA-COMP:10748"/>
        <dbReference type="ChEBI" id="CHEBI:83833"/>
        <dbReference type="ChEBI" id="CHEBI:83834"/>
        <dbReference type="EC" id="5.2.1.8"/>
    </reaction>
</comment>
<protein>
    <recommendedName>
        <fullName evidence="2 5">peptidylprolyl isomerase</fullName>
        <ecNumber evidence="2 5">5.2.1.8</ecNumber>
    </recommendedName>
</protein>
<sequence>MSPKSSERIAAPLEGHRLPTLDELTKLDDAHDEEIDEDGAFDVEDERALGTLISSPKIRSGNVTLSVSPLSLDIHKVDIARGSKMTLSAACLDVDSCNFHRVRLMYRCVYPKGRGYGSDGVEDDFSCLCNYLGEKSGGVGLSPCTRIGLDIVGPCRVEFFGTVDMVSEHRVGGYINIFGIVVPFSDRDVDVDVYEGDSSPRYEGVSSSDERGDTTGNDDIIGDIDEVASTKKRKPEHGIDVAHVEEPPPSSGGGGILSKKERKKLAREKAEQLEETLSASRNDVITNGDSTVTKEDDEPARKKSKKRKGKVGSEGLHVEDDSNRTTPTSSKPTSLTRERRLDGGLIVSDVLLGTGAPVKPGKRVSLHYTGSLRSTGKVFDRNNSKQHPLVFRQGTGEVIRGLERGLEGMKVGGERVITIPSKLGYGSKGSGNEIPPDSDLVFEVKVLKVG</sequence>
<dbReference type="EC" id="5.2.1.8" evidence="2 5"/>
<accession>A0ABD3RGP4</accession>
<dbReference type="Gene3D" id="3.10.50.40">
    <property type="match status" value="1"/>
</dbReference>
<keyword evidence="9" id="KW-1185">Reference proteome</keyword>
<feature type="region of interest" description="Disordered" evidence="6">
    <location>
        <begin position="195"/>
        <end position="336"/>
    </location>
</feature>
<evidence type="ECO:0000313" key="8">
    <source>
        <dbReference type="EMBL" id="KAL3812119.1"/>
    </source>
</evidence>
<keyword evidence="3 5" id="KW-0697">Rotamase</keyword>
<dbReference type="InterPro" id="IPR046357">
    <property type="entry name" value="PPIase_dom_sf"/>
</dbReference>
<gene>
    <name evidence="8" type="ORF">ACHAXA_009378</name>
</gene>
<reference evidence="8 9" key="1">
    <citation type="submission" date="2024-10" db="EMBL/GenBank/DDBJ databases">
        <title>Updated reference genomes for cyclostephanoid diatoms.</title>
        <authorList>
            <person name="Roberts W.R."/>
            <person name="Alverson A.J."/>
        </authorList>
    </citation>
    <scope>NUCLEOTIDE SEQUENCE [LARGE SCALE GENOMIC DNA]</scope>
    <source>
        <strain evidence="8 9">AJA228-03</strain>
    </source>
</reference>
<dbReference type="PANTHER" id="PTHR43811">
    <property type="entry name" value="FKBP-TYPE PEPTIDYL-PROLYL CIS-TRANS ISOMERASE FKPA"/>
    <property type="match status" value="1"/>
</dbReference>
<evidence type="ECO:0000256" key="5">
    <source>
        <dbReference type="PROSITE-ProRule" id="PRU00277"/>
    </source>
</evidence>
<dbReference type="PROSITE" id="PS50059">
    <property type="entry name" value="FKBP_PPIASE"/>
    <property type="match status" value="1"/>
</dbReference>
<dbReference type="Pfam" id="PF00254">
    <property type="entry name" value="FKBP_C"/>
    <property type="match status" value="1"/>
</dbReference>
<dbReference type="EMBL" id="JALLPB020000215">
    <property type="protein sequence ID" value="KAL3812119.1"/>
    <property type="molecule type" value="Genomic_DNA"/>
</dbReference>
<keyword evidence="4 5" id="KW-0413">Isomerase</keyword>
<feature type="compositionally biased region" description="Basic and acidic residues" evidence="6">
    <location>
        <begin position="236"/>
        <end position="246"/>
    </location>
</feature>
<comment type="caution">
    <text evidence="8">The sequence shown here is derived from an EMBL/GenBank/DDBJ whole genome shotgun (WGS) entry which is preliminary data.</text>
</comment>
<name>A0ABD3RGP4_9STRA</name>
<dbReference type="AlphaFoldDB" id="A0ABD3RGP4"/>
<dbReference type="Proteomes" id="UP001530377">
    <property type="component" value="Unassembled WGS sequence"/>
</dbReference>
<evidence type="ECO:0000313" key="9">
    <source>
        <dbReference type="Proteomes" id="UP001530377"/>
    </source>
</evidence>
<feature type="compositionally biased region" description="Polar residues" evidence="6">
    <location>
        <begin position="275"/>
        <end position="291"/>
    </location>
</feature>
<proteinExistence type="predicted"/>
<evidence type="ECO:0000256" key="4">
    <source>
        <dbReference type="ARBA" id="ARBA00023235"/>
    </source>
</evidence>
<evidence type="ECO:0000256" key="6">
    <source>
        <dbReference type="SAM" id="MobiDB-lite"/>
    </source>
</evidence>
<organism evidence="8 9">
    <name type="scientific">Cyclostephanos tholiformis</name>
    <dbReference type="NCBI Taxonomy" id="382380"/>
    <lineage>
        <taxon>Eukaryota</taxon>
        <taxon>Sar</taxon>
        <taxon>Stramenopiles</taxon>
        <taxon>Ochrophyta</taxon>
        <taxon>Bacillariophyta</taxon>
        <taxon>Coscinodiscophyceae</taxon>
        <taxon>Thalassiosirophycidae</taxon>
        <taxon>Stephanodiscales</taxon>
        <taxon>Stephanodiscaceae</taxon>
        <taxon>Cyclostephanos</taxon>
    </lineage>
</organism>
<evidence type="ECO:0000259" key="7">
    <source>
        <dbReference type="PROSITE" id="PS50059"/>
    </source>
</evidence>
<feature type="domain" description="PPIase FKBP-type" evidence="7">
    <location>
        <begin position="361"/>
        <end position="450"/>
    </location>
</feature>
<evidence type="ECO:0000256" key="1">
    <source>
        <dbReference type="ARBA" id="ARBA00000971"/>
    </source>
</evidence>
<feature type="compositionally biased region" description="Low complexity" evidence="6">
    <location>
        <begin position="325"/>
        <end position="335"/>
    </location>
</feature>
<evidence type="ECO:0000256" key="3">
    <source>
        <dbReference type="ARBA" id="ARBA00023110"/>
    </source>
</evidence>
<dbReference type="SUPFAM" id="SSF54534">
    <property type="entry name" value="FKBP-like"/>
    <property type="match status" value="1"/>
</dbReference>
<evidence type="ECO:0000256" key="2">
    <source>
        <dbReference type="ARBA" id="ARBA00013194"/>
    </source>
</evidence>